<sequence>MTWSDKIPENIKPKVQEKSLKEWLKSCIIKWLEDKSNEENQEFLLNCTETHIIKS</sequence>
<organism evidence="1 2">
    <name type="scientific">Clostridium cochlearium</name>
    <dbReference type="NCBI Taxonomy" id="1494"/>
    <lineage>
        <taxon>Bacteria</taxon>
        <taxon>Bacillati</taxon>
        <taxon>Bacillota</taxon>
        <taxon>Clostridia</taxon>
        <taxon>Eubacteriales</taxon>
        <taxon>Clostridiaceae</taxon>
        <taxon>Clostridium</taxon>
    </lineage>
</organism>
<dbReference type="GeneID" id="70578370"/>
<accession>A0A240AIP8</accession>
<reference evidence="1 2" key="1">
    <citation type="submission" date="2018-06" db="EMBL/GenBank/DDBJ databases">
        <authorList>
            <consortium name="Pathogen Informatics"/>
            <person name="Doyle S."/>
        </authorList>
    </citation>
    <scope>NUCLEOTIDE SEQUENCE [LARGE SCALE GENOMIC DNA]</scope>
    <source>
        <strain evidence="1 2">NCTC13028</strain>
    </source>
</reference>
<dbReference type="RefSeq" id="WP_157726559.1">
    <property type="nucleotide sequence ID" value="NZ_CP173238.1"/>
</dbReference>
<protein>
    <submittedName>
        <fullName evidence="1">Uncharacterized protein</fullName>
    </submittedName>
</protein>
<gene>
    <name evidence="1" type="ORF">NCTC13028_01749</name>
</gene>
<proteinExistence type="predicted"/>
<evidence type="ECO:0000313" key="1">
    <source>
        <dbReference type="EMBL" id="SQB35134.1"/>
    </source>
</evidence>
<dbReference type="EMBL" id="UAWC01000023">
    <property type="protein sequence ID" value="SQB35134.1"/>
    <property type="molecule type" value="Genomic_DNA"/>
</dbReference>
<dbReference type="AlphaFoldDB" id="A0A240AIP8"/>
<evidence type="ECO:0000313" key="2">
    <source>
        <dbReference type="Proteomes" id="UP000250223"/>
    </source>
</evidence>
<dbReference type="Proteomes" id="UP000250223">
    <property type="component" value="Unassembled WGS sequence"/>
</dbReference>
<name>A0A240AIP8_CLOCO</name>